<protein>
    <submittedName>
        <fullName evidence="2">Uncharacterized protein</fullName>
    </submittedName>
</protein>
<gene>
    <name evidence="2" type="ORF">FA045_07995</name>
</gene>
<feature type="signal peptide" evidence="1">
    <location>
        <begin position="1"/>
        <end position="20"/>
    </location>
</feature>
<feature type="chain" id="PRO_5020706404" evidence="1">
    <location>
        <begin position="21"/>
        <end position="188"/>
    </location>
</feature>
<evidence type="ECO:0000256" key="1">
    <source>
        <dbReference type="SAM" id="SignalP"/>
    </source>
</evidence>
<proteinExistence type="predicted"/>
<dbReference type="Proteomes" id="UP000310477">
    <property type="component" value="Unassembled WGS sequence"/>
</dbReference>
<evidence type="ECO:0000313" key="2">
    <source>
        <dbReference type="EMBL" id="TKC01178.1"/>
    </source>
</evidence>
<organism evidence="2 3">
    <name type="scientific">Pedobacter cryotolerans</name>
    <dbReference type="NCBI Taxonomy" id="2571270"/>
    <lineage>
        <taxon>Bacteria</taxon>
        <taxon>Pseudomonadati</taxon>
        <taxon>Bacteroidota</taxon>
        <taxon>Sphingobacteriia</taxon>
        <taxon>Sphingobacteriales</taxon>
        <taxon>Sphingobacteriaceae</taxon>
        <taxon>Pedobacter</taxon>
    </lineage>
</organism>
<dbReference type="AlphaFoldDB" id="A0A4U1C5F1"/>
<comment type="caution">
    <text evidence="2">The sequence shown here is derived from an EMBL/GenBank/DDBJ whole genome shotgun (WGS) entry which is preliminary data.</text>
</comment>
<accession>A0A4U1C5F1</accession>
<keyword evidence="1" id="KW-0732">Signal</keyword>
<sequence>MKKIVSIVMLMICFISFANAQKGKKDDVFNNPNNKAARILPDLNILLVPRLTNGGTEAVYEPVVGVNGRIKIPVNLIIKNVGFATSKPCKVVLYAHYQRKRTLSEIEHGVAEGAFNDAAVSEPMLLEAIEQGKDVGINHAFILNRFPNLAPGKKVRLSAIIFYQPLNGELSSDNNKSRVFEVILATEL</sequence>
<reference evidence="2 3" key="1">
    <citation type="submission" date="2019-04" db="EMBL/GenBank/DDBJ databases">
        <title>Pedobacter sp. AR-2-6 sp. nov., isolated from Arctic soil.</title>
        <authorList>
            <person name="Dahal R.H."/>
            <person name="Kim D.-U."/>
        </authorList>
    </citation>
    <scope>NUCLEOTIDE SEQUENCE [LARGE SCALE GENOMIC DNA]</scope>
    <source>
        <strain evidence="2 3">AR-2-6</strain>
    </source>
</reference>
<keyword evidence="3" id="KW-1185">Reference proteome</keyword>
<dbReference type="RefSeq" id="WP_136876310.1">
    <property type="nucleotide sequence ID" value="NZ_SWBO01000004.1"/>
</dbReference>
<dbReference type="EMBL" id="SWBO01000004">
    <property type="protein sequence ID" value="TKC01178.1"/>
    <property type="molecule type" value="Genomic_DNA"/>
</dbReference>
<name>A0A4U1C5F1_9SPHI</name>
<evidence type="ECO:0000313" key="3">
    <source>
        <dbReference type="Proteomes" id="UP000310477"/>
    </source>
</evidence>